<evidence type="ECO:0000256" key="6">
    <source>
        <dbReference type="ARBA" id="ARBA00022898"/>
    </source>
</evidence>
<dbReference type="Gene3D" id="3.40.50.1100">
    <property type="match status" value="2"/>
</dbReference>
<comment type="cofactor">
    <cofactor evidence="1">
        <name>pyridoxal 5'-phosphate</name>
        <dbReference type="ChEBI" id="CHEBI:597326"/>
    </cofactor>
</comment>
<dbReference type="Proteomes" id="UP000235005">
    <property type="component" value="Unassembled WGS sequence"/>
</dbReference>
<comment type="caution">
    <text evidence="10">The sequence shown here is derived from an EMBL/GenBank/DDBJ whole genome shotgun (WGS) entry which is preliminary data.</text>
</comment>
<evidence type="ECO:0000256" key="4">
    <source>
        <dbReference type="ARBA" id="ARBA00022605"/>
    </source>
</evidence>
<comment type="pathway">
    <text evidence="2">Amino-acid biosynthesis; L-cysteine biosynthesis; L-cysteine from L-serine: step 2/2.</text>
</comment>
<dbReference type="AlphaFoldDB" id="A0A2N5X8N1"/>
<sequence>MTVAYSAGIFPGEQLVHTASDVTQLIGNTPLLHLKQVSEKTGCTILGKAEFLNPGGSVKDRTALGIIRAAEAAGELQPGGRIVEGTAGNTGIGLTLLANALGYQSTVVMPITQSREKIDSLELLGADLHLVGATSYSDPKHYVHTARRLAEKYAAKEDRGAIWARQFDNPANREIHASTTGREIWEQTDGKVDGFICAVGTGGTLAGVSCALKAKNPDVKIGLADPSGASLFNHFTCGEMKPTEGGSIIEGVGINHITDNIAAADIDSAFHITDMEALPYVFDLLRNEGLCLGGSSGLNIAGAVHLAEELGPGHTIVTILCDYGTRYQSKLFNPVFLENKGLPVPAWLQI</sequence>
<keyword evidence="4" id="KW-0028">Amino-acid biosynthesis</keyword>
<evidence type="ECO:0000256" key="1">
    <source>
        <dbReference type="ARBA" id="ARBA00001933"/>
    </source>
</evidence>
<evidence type="ECO:0000256" key="7">
    <source>
        <dbReference type="ARBA" id="ARBA00022946"/>
    </source>
</evidence>
<evidence type="ECO:0000256" key="2">
    <source>
        <dbReference type="ARBA" id="ARBA00004962"/>
    </source>
</evidence>
<name>A0A2N5X8N1_9GAMM</name>
<dbReference type="PANTHER" id="PTHR10314">
    <property type="entry name" value="CYSTATHIONINE BETA-SYNTHASE"/>
    <property type="match status" value="1"/>
</dbReference>
<evidence type="ECO:0000313" key="10">
    <source>
        <dbReference type="EMBL" id="PLW70847.1"/>
    </source>
</evidence>
<dbReference type="Pfam" id="PF00291">
    <property type="entry name" value="PALP"/>
    <property type="match status" value="1"/>
</dbReference>
<keyword evidence="6" id="KW-0663">Pyridoxal phosphate</keyword>
<dbReference type="PROSITE" id="PS00901">
    <property type="entry name" value="CYS_SYNTHASE"/>
    <property type="match status" value="1"/>
</dbReference>
<dbReference type="FunFam" id="3.40.50.1100:FF:000011">
    <property type="entry name" value="Cysteine synthase (o-acetylserine)"/>
    <property type="match status" value="1"/>
</dbReference>
<proteinExistence type="predicted"/>
<keyword evidence="5" id="KW-0808">Transferase</keyword>
<comment type="catalytic activity">
    <reaction evidence="8">
        <text>O-acetyl-L-serine + hydrogen sulfide = L-cysteine + acetate</text>
        <dbReference type="Rhea" id="RHEA:14829"/>
        <dbReference type="ChEBI" id="CHEBI:29919"/>
        <dbReference type="ChEBI" id="CHEBI:30089"/>
        <dbReference type="ChEBI" id="CHEBI:35235"/>
        <dbReference type="ChEBI" id="CHEBI:58340"/>
        <dbReference type="EC" id="2.5.1.47"/>
    </reaction>
</comment>
<evidence type="ECO:0000259" key="9">
    <source>
        <dbReference type="Pfam" id="PF00291"/>
    </source>
</evidence>
<dbReference type="InterPro" id="IPR050214">
    <property type="entry name" value="Cys_Synth/Cystath_Beta-Synth"/>
</dbReference>
<dbReference type="OrthoDB" id="9805733at2"/>
<dbReference type="EMBL" id="PKUS01000001">
    <property type="protein sequence ID" value="PLW70847.1"/>
    <property type="molecule type" value="Genomic_DNA"/>
</dbReference>
<dbReference type="CDD" id="cd01561">
    <property type="entry name" value="CBS_like"/>
    <property type="match status" value="1"/>
</dbReference>
<evidence type="ECO:0000256" key="5">
    <source>
        <dbReference type="ARBA" id="ARBA00022679"/>
    </source>
</evidence>
<evidence type="ECO:0000256" key="8">
    <source>
        <dbReference type="ARBA" id="ARBA00047931"/>
    </source>
</evidence>
<dbReference type="InterPro" id="IPR036052">
    <property type="entry name" value="TrpB-like_PALP_sf"/>
</dbReference>
<dbReference type="InterPro" id="IPR001926">
    <property type="entry name" value="TrpB-like_PALP"/>
</dbReference>
<dbReference type="InterPro" id="IPR001216">
    <property type="entry name" value="P-phosphate_BS"/>
</dbReference>
<dbReference type="GO" id="GO:0006535">
    <property type="term" value="P:cysteine biosynthetic process from serine"/>
    <property type="evidence" value="ECO:0007669"/>
    <property type="project" value="InterPro"/>
</dbReference>
<dbReference type="SUPFAM" id="SSF53686">
    <property type="entry name" value="Tryptophan synthase beta subunit-like PLP-dependent enzymes"/>
    <property type="match status" value="1"/>
</dbReference>
<gene>
    <name evidence="10" type="ORF">C0039_01585</name>
</gene>
<accession>A0A2N5X8N1</accession>
<keyword evidence="7" id="KW-0809">Transit peptide</keyword>
<evidence type="ECO:0000313" key="11">
    <source>
        <dbReference type="Proteomes" id="UP000235005"/>
    </source>
</evidence>
<reference evidence="10 11" key="1">
    <citation type="submission" date="2018-01" db="EMBL/GenBank/DDBJ databases">
        <title>The draft genome sequence of Halioglobus lutimaris HF004.</title>
        <authorList>
            <person name="Du Z.-J."/>
            <person name="Shi M.-J."/>
        </authorList>
    </citation>
    <scope>NUCLEOTIDE SEQUENCE [LARGE SCALE GENOMIC DNA]</scope>
    <source>
        <strain evidence="10 11">HF004</strain>
    </source>
</reference>
<evidence type="ECO:0000256" key="3">
    <source>
        <dbReference type="ARBA" id="ARBA00012681"/>
    </source>
</evidence>
<dbReference type="NCBIfam" id="NF007989">
    <property type="entry name" value="PRK10717.1"/>
    <property type="match status" value="1"/>
</dbReference>
<feature type="domain" description="Tryptophan synthase beta chain-like PALP" evidence="9">
    <location>
        <begin position="22"/>
        <end position="322"/>
    </location>
</feature>
<protein>
    <recommendedName>
        <fullName evidence="3">cysteine synthase</fullName>
        <ecNumber evidence="3">2.5.1.47</ecNumber>
    </recommendedName>
</protein>
<keyword evidence="11" id="KW-1185">Reference proteome</keyword>
<dbReference type="EC" id="2.5.1.47" evidence="3"/>
<organism evidence="10 11">
    <name type="scientific">Pseudohalioglobus lutimaris</name>
    <dbReference type="NCBI Taxonomy" id="1737061"/>
    <lineage>
        <taxon>Bacteria</taxon>
        <taxon>Pseudomonadati</taxon>
        <taxon>Pseudomonadota</taxon>
        <taxon>Gammaproteobacteria</taxon>
        <taxon>Cellvibrionales</taxon>
        <taxon>Halieaceae</taxon>
        <taxon>Pseudohalioglobus</taxon>
    </lineage>
</organism>
<dbReference type="GO" id="GO:0004124">
    <property type="term" value="F:cysteine synthase activity"/>
    <property type="evidence" value="ECO:0007669"/>
    <property type="project" value="UniProtKB-EC"/>
</dbReference>